<reference evidence="2 3" key="1">
    <citation type="journal article" date="2019" name="Mol. Biol. Evol.">
        <title>Blast fungal genomes show frequent chromosomal changes, gene gains and losses, and effector gene turnover.</title>
        <authorList>
            <person name="Gomez Luciano L.B."/>
            <person name="Jason Tsai I."/>
            <person name="Chuma I."/>
            <person name="Tosa Y."/>
            <person name="Chen Y.H."/>
            <person name="Li J.Y."/>
            <person name="Li M.Y."/>
            <person name="Jade Lu M.Y."/>
            <person name="Nakayashiki H."/>
            <person name="Li W.H."/>
        </authorList>
    </citation>
    <scope>NUCLEOTIDE SEQUENCE [LARGE SCALE GENOMIC DNA]</scope>
    <source>
        <strain evidence="2">MZ5-1-6</strain>
    </source>
</reference>
<evidence type="ECO:0000256" key="1">
    <source>
        <dbReference type="SAM" id="MobiDB-lite"/>
    </source>
</evidence>
<dbReference type="EMBL" id="CP034210">
    <property type="protein sequence ID" value="QBZ66685.1"/>
    <property type="molecule type" value="Genomic_DNA"/>
</dbReference>
<feature type="region of interest" description="Disordered" evidence="1">
    <location>
        <begin position="19"/>
        <end position="46"/>
    </location>
</feature>
<evidence type="ECO:0000313" key="3">
    <source>
        <dbReference type="Proteomes" id="UP000294847"/>
    </source>
</evidence>
<name>A0A4P7NVM8_PYROR</name>
<proteinExistence type="predicted"/>
<dbReference type="Proteomes" id="UP000294847">
    <property type="component" value="Chromosome 7"/>
</dbReference>
<accession>A0A4P7NVM8</accession>
<organism evidence="2 3">
    <name type="scientific">Pyricularia oryzae</name>
    <name type="common">Rice blast fungus</name>
    <name type="synonym">Magnaporthe oryzae</name>
    <dbReference type="NCBI Taxonomy" id="318829"/>
    <lineage>
        <taxon>Eukaryota</taxon>
        <taxon>Fungi</taxon>
        <taxon>Dikarya</taxon>
        <taxon>Ascomycota</taxon>
        <taxon>Pezizomycotina</taxon>
        <taxon>Sordariomycetes</taxon>
        <taxon>Sordariomycetidae</taxon>
        <taxon>Magnaporthales</taxon>
        <taxon>Pyriculariaceae</taxon>
        <taxon>Pyricularia</taxon>
    </lineage>
</organism>
<gene>
    <name evidence="2" type="ORF">PoMZ_13669</name>
</gene>
<feature type="compositionally biased region" description="Basic residues" evidence="1">
    <location>
        <begin position="19"/>
        <end position="31"/>
    </location>
</feature>
<protein>
    <submittedName>
        <fullName evidence="2">Uncharacterized protein</fullName>
    </submittedName>
</protein>
<sequence length="454" mass="51857">MSEIVLLCPFCKRPFRKRQKGQSNLKRHIQSCKKAPQPKKAPSPQKVPLPLYEHQTHHLVVCLRPESFKFKIDNAPHLYIQVDLLGEEISKSAWFPGSEALRSFPNFHEEIGNNQVVLHQSLVTAFHLKHLSKSGEFTVDIREWNSKVFDDFPGDDSTKVTFLFLDTTDGDPKKAPEPWVQALQLKDRRHVNLYPNQREMEAEQGKVELIKALDTIAKAATEWKFQFRPKTCFGTGICPLLEEQSTVYKRLWSAISSHVRIRNERLSCVPCFPLVDKPKSFITTKRKRGQVSIEEYTVNIPWFHQEYISLAAKGEFRVFLTPGSSSKGMVFHWVYTAVNRDNPKVKNIVLVTKPSGDDSVEFTGNGTTEEQLKTFALYYYENLRKLLPGMSFDDGVRLDIGASGDGRLWVIEVTPWYSAHYFSKTSLPCPNTQVCKAFATSLARSLTRSKVTSL</sequence>
<dbReference type="AlphaFoldDB" id="A0A4P7NVM8"/>
<evidence type="ECO:0000313" key="2">
    <source>
        <dbReference type="EMBL" id="QBZ66685.1"/>
    </source>
</evidence>